<proteinExistence type="predicted"/>
<keyword evidence="1" id="KW-0175">Coiled coil</keyword>
<organism evidence="4 5">
    <name type="scientific">Ruminobacter amylophilus</name>
    <dbReference type="NCBI Taxonomy" id="867"/>
    <lineage>
        <taxon>Bacteria</taxon>
        <taxon>Pseudomonadati</taxon>
        <taxon>Pseudomonadota</taxon>
        <taxon>Gammaproteobacteria</taxon>
        <taxon>Aeromonadales</taxon>
        <taxon>Succinivibrionaceae</taxon>
        <taxon>Ruminobacter</taxon>
    </lineage>
</organism>
<dbReference type="SMART" id="SM00382">
    <property type="entry name" value="AAA"/>
    <property type="match status" value="1"/>
</dbReference>
<feature type="region of interest" description="Disordered" evidence="2">
    <location>
        <begin position="281"/>
        <end position="357"/>
    </location>
</feature>
<evidence type="ECO:0000313" key="4">
    <source>
        <dbReference type="EMBL" id="SFP06709.1"/>
    </source>
</evidence>
<evidence type="ECO:0000259" key="3">
    <source>
        <dbReference type="SMART" id="SM00382"/>
    </source>
</evidence>
<name>A0A662ZEM7_9GAMM</name>
<dbReference type="OrthoDB" id="9781481at2"/>
<protein>
    <submittedName>
        <fullName evidence="4">AAA domain (Dynein-related subfamily)</fullName>
    </submittedName>
</protein>
<feature type="compositionally biased region" description="Low complexity" evidence="2">
    <location>
        <begin position="332"/>
        <end position="349"/>
    </location>
</feature>
<accession>A0A662ZEM7</accession>
<dbReference type="GO" id="GO:0016887">
    <property type="term" value="F:ATP hydrolysis activity"/>
    <property type="evidence" value="ECO:0007669"/>
    <property type="project" value="InterPro"/>
</dbReference>
<dbReference type="Proteomes" id="UP000243745">
    <property type="component" value="Unassembled WGS sequence"/>
</dbReference>
<reference evidence="4 5" key="1">
    <citation type="submission" date="2016-10" db="EMBL/GenBank/DDBJ databases">
        <authorList>
            <person name="Varghese N."/>
            <person name="Submissions S."/>
        </authorList>
    </citation>
    <scope>NUCLEOTIDE SEQUENCE [LARGE SCALE GENOMIC DNA]</scope>
    <source>
        <strain evidence="4 5">DSM 1361</strain>
    </source>
</reference>
<dbReference type="InterPro" id="IPR003593">
    <property type="entry name" value="AAA+_ATPase"/>
</dbReference>
<feature type="region of interest" description="Disordered" evidence="2">
    <location>
        <begin position="451"/>
        <end position="481"/>
    </location>
</feature>
<evidence type="ECO:0000256" key="1">
    <source>
        <dbReference type="SAM" id="Coils"/>
    </source>
</evidence>
<dbReference type="Pfam" id="PF07728">
    <property type="entry name" value="AAA_5"/>
    <property type="match status" value="1"/>
</dbReference>
<dbReference type="SUPFAM" id="SSF52540">
    <property type="entry name" value="P-loop containing nucleoside triphosphate hydrolases"/>
    <property type="match status" value="1"/>
</dbReference>
<dbReference type="InterPro" id="IPR027417">
    <property type="entry name" value="P-loop_NTPase"/>
</dbReference>
<dbReference type="EMBL" id="FOXF01000004">
    <property type="protein sequence ID" value="SFP06709.1"/>
    <property type="molecule type" value="Genomic_DNA"/>
</dbReference>
<evidence type="ECO:0000256" key="2">
    <source>
        <dbReference type="SAM" id="MobiDB-lite"/>
    </source>
</evidence>
<gene>
    <name evidence="4" type="ORF">SAMN02910344_00344</name>
</gene>
<dbReference type="RefSeq" id="WP_093140385.1">
    <property type="nucleotide sequence ID" value="NZ_FOXF01000004.1"/>
</dbReference>
<dbReference type="AlphaFoldDB" id="A0A662ZEM7"/>
<feature type="compositionally biased region" description="Acidic residues" evidence="2">
    <location>
        <begin position="464"/>
        <end position="473"/>
    </location>
</feature>
<dbReference type="GO" id="GO:0005524">
    <property type="term" value="F:ATP binding"/>
    <property type="evidence" value="ECO:0007669"/>
    <property type="project" value="InterPro"/>
</dbReference>
<sequence length="1195" mass="135719">MSNFEERTLVGIINPNVYITKSNNKDCSYIDIAFEQMPDTENRNANRYSVVNMETFLDEPAQVFLTSNAKNMISKFGECKLVKLIANPSPEERGCKYTAYSEKITKLDPYDFVEIMEPKVEDFRAAEKTAYIKYRPSTDYVMVKCTKYTVSRDDFPFVKKTEEFFNEKDAQKYVRDCFNTTYFNVDRDNLESFTNNNYFAARELNGQFFRYIRDAVAGNLPEDADSSIDEQAVRSAVQEQIRRLADDSAFVSETSDAVARDIRAVAAADDIIARNHELLSGKDENAGGEDDAGNEEVQSLTSASGERAEPVSAAPVLSEPVVQSAGQEQGTSAPLSSSAVSAPSENQSSQAKKPLNSSEYLISDENIQQISERISKQYRVEKTINSEQQLGSMFGMHSDYTQSFCFGLDDSFKSGNPLRDAVSMVSKKQLLERMKSQMEAMGIKPEDFSSLSSVEGMNGVPNGGEEEEEEEEAVNTRSSASGANEHVFSEKLYGLIRAREVIMGPFMINANKITRVEDAAPYQYRCTLTIPDNNRCVLGVKDTHNLCVKVNDYDLFQDFIRTVKVDGVSRKYLVKMPAQNWLNSGKKVDLMDNEKLVTTYGTSLLNCVFNDLKASQLSKANQNIAGTRQFKTEPERVNRFFYVMSGVVEFENERSKMFKLMMEMPEFKVFFDEYFNRNSEFIMSQLRRSMVDSLKNDRVEEEKKLRTIRGKIESSQSELTRIKKDLESRKSQLARTDAEPVKEAEEVQVKTKGKVKTVSAEEHEVLKSEYKQLRNEYDELKKQVGELRRTKENLDVELNHSFADLSSRYLEMHSMLKAFTTPRKVKGAGFNFESRTPSVINLDNLRKVRNRYIEDLMGTMRSYGRYMSRDNLASMVITIAQNQFTILAGLPGSGKTSFVKTMGRALNLDNRLHTIPVARGWTSQRDILGYWNSLTSSFQPAPTGLWELLTTLDEERDPSKVTPAILLLDEMNLSSPEHYFSSFMQLADGESERKIFTGSPERAYLTIPQYLRFVGTVNSDDTVNVMSARMLDRSAVILFDEKPSQSDDNRERRTGHSVNTQTYSAADWLTLFDTSEPCITNKMYQILNAVEETLYQEDSNLGQRIVVSYRKHQQIIKYLTVAAPLLEGSSENLAMDFAIRQFVLPMINGFGESFGNRLSNLADILEKNELEQSYALLQRIKSEGAERMNSYQFLA</sequence>
<evidence type="ECO:0000313" key="5">
    <source>
        <dbReference type="Proteomes" id="UP000243745"/>
    </source>
</evidence>
<dbReference type="Gene3D" id="3.40.50.300">
    <property type="entry name" value="P-loop containing nucleotide triphosphate hydrolases"/>
    <property type="match status" value="1"/>
</dbReference>
<dbReference type="InterPro" id="IPR011704">
    <property type="entry name" value="ATPase_dyneun-rel_AAA"/>
</dbReference>
<feature type="domain" description="AAA+ ATPase" evidence="3">
    <location>
        <begin position="881"/>
        <end position="1044"/>
    </location>
</feature>
<feature type="coiled-coil region" evidence="1">
    <location>
        <begin position="756"/>
        <end position="797"/>
    </location>
</feature>
<keyword evidence="5" id="KW-1185">Reference proteome</keyword>